<dbReference type="KEGG" id="lenr:94169109"/>
<dbReference type="RefSeq" id="XP_067689702.1">
    <property type="nucleotide sequence ID" value="XM_067833599.1"/>
</dbReference>
<feature type="compositionally biased region" description="Polar residues" evidence="1">
    <location>
        <begin position="1"/>
        <end position="16"/>
    </location>
</feature>
<evidence type="ECO:0000313" key="3">
    <source>
        <dbReference type="Proteomes" id="UP000674179"/>
    </source>
</evidence>
<evidence type="ECO:0000313" key="2">
    <source>
        <dbReference type="EMBL" id="KAG5469694.1"/>
    </source>
</evidence>
<dbReference type="Proteomes" id="UP000674179">
    <property type="component" value="Chromosome 33"/>
</dbReference>
<dbReference type="GeneID" id="94169109"/>
<proteinExistence type="predicted"/>
<dbReference type="EMBL" id="JAFHKP010000033">
    <property type="protein sequence ID" value="KAG5469694.1"/>
    <property type="molecule type" value="Genomic_DNA"/>
</dbReference>
<feature type="region of interest" description="Disordered" evidence="1">
    <location>
        <begin position="1"/>
        <end position="22"/>
    </location>
</feature>
<comment type="caution">
    <text evidence="2">The sequence shown here is derived from an EMBL/GenBank/DDBJ whole genome shotgun (WGS) entry which is preliminary data.</text>
</comment>
<dbReference type="AlphaFoldDB" id="A0A836GAG8"/>
<dbReference type="OrthoDB" id="251513at2759"/>
<accession>A0A836GAG8</accession>
<protein>
    <submittedName>
        <fullName evidence="2">Uncharacterized protein</fullName>
    </submittedName>
</protein>
<keyword evidence="3" id="KW-1185">Reference proteome</keyword>
<sequence>MASAATSPSDCSTSKSAAEAHAIRDAMSSPEDCIAAPPGPHARPPTKEDIAAFMLRHTAHLPFVLHAEEQRQGSETGGASSAGFHHTDSARWVAPYLYTGADYALVLAACFPSNCIDLSLLNWSTNPLLSQRLGNLRVFCQAARALALPDTPLSALHPELLQSSAACVVWHLKVQHWLYSLSLRFVPASNHDAAALRAVHRHLQSGEPYLKRRRGEHDEDGVCASVLDCPPLQAQQLLRCASALTPIPAFTDAPEPALSSSAAAAATSTEANPEENADASIVLGSHAAGDTAEAARRQKPWLNYSKPWLLPSLRAAEAKKAASEAAAAKRAQEERERNARYTAYVAQSRNVHDQYVVSCNAVREKHERLHIIKALLLQDILEGKAVDFNDYAARLRECR</sequence>
<evidence type="ECO:0000256" key="1">
    <source>
        <dbReference type="SAM" id="MobiDB-lite"/>
    </source>
</evidence>
<gene>
    <name evidence="2" type="ORF">CUR178_01832</name>
</gene>
<reference evidence="2 3" key="1">
    <citation type="submission" date="2021-02" db="EMBL/GenBank/DDBJ databases">
        <title>Leishmania (Mundinia) enrietti genome sequencing and assembly.</title>
        <authorList>
            <person name="Almutairi H."/>
            <person name="Gatherer D."/>
        </authorList>
    </citation>
    <scope>NUCLEOTIDE SEQUENCE [LARGE SCALE GENOMIC DNA]</scope>
    <source>
        <strain evidence="2">CUR178</strain>
    </source>
</reference>
<organism evidence="2 3">
    <name type="scientific">Leishmania enriettii</name>
    <dbReference type="NCBI Taxonomy" id="5663"/>
    <lineage>
        <taxon>Eukaryota</taxon>
        <taxon>Discoba</taxon>
        <taxon>Euglenozoa</taxon>
        <taxon>Kinetoplastea</taxon>
        <taxon>Metakinetoplastina</taxon>
        <taxon>Trypanosomatida</taxon>
        <taxon>Trypanosomatidae</taxon>
        <taxon>Leishmaniinae</taxon>
        <taxon>Leishmania</taxon>
    </lineage>
</organism>
<name>A0A836GAG8_LEIEN</name>